<evidence type="ECO:0000313" key="2">
    <source>
        <dbReference type="EMBL" id="CAL1393834.1"/>
    </source>
</evidence>
<organism evidence="2 3">
    <name type="scientific">Linum trigynum</name>
    <dbReference type="NCBI Taxonomy" id="586398"/>
    <lineage>
        <taxon>Eukaryota</taxon>
        <taxon>Viridiplantae</taxon>
        <taxon>Streptophyta</taxon>
        <taxon>Embryophyta</taxon>
        <taxon>Tracheophyta</taxon>
        <taxon>Spermatophyta</taxon>
        <taxon>Magnoliopsida</taxon>
        <taxon>eudicotyledons</taxon>
        <taxon>Gunneridae</taxon>
        <taxon>Pentapetalae</taxon>
        <taxon>rosids</taxon>
        <taxon>fabids</taxon>
        <taxon>Malpighiales</taxon>
        <taxon>Linaceae</taxon>
        <taxon>Linum</taxon>
    </lineage>
</organism>
<gene>
    <name evidence="2" type="ORF">LTRI10_LOCUS34378</name>
</gene>
<proteinExistence type="predicted"/>
<dbReference type="InterPro" id="IPR040256">
    <property type="entry name" value="At4g02000-like"/>
</dbReference>
<protein>
    <recommendedName>
        <fullName evidence="1">DUF4283 domain-containing protein</fullName>
    </recommendedName>
</protein>
<dbReference type="PANTHER" id="PTHR31286:SF180">
    <property type="entry name" value="OS10G0362600 PROTEIN"/>
    <property type="match status" value="1"/>
</dbReference>
<dbReference type="Pfam" id="PF14111">
    <property type="entry name" value="DUF4283"/>
    <property type="match status" value="1"/>
</dbReference>
<dbReference type="EMBL" id="OZ034819">
    <property type="protein sequence ID" value="CAL1393834.1"/>
    <property type="molecule type" value="Genomic_DNA"/>
</dbReference>
<sequence length="168" mass="19093">MANPPQANWGQLFGVGADNLLQYVLPVMVVGELVIPQSFRDEGDGRWRKSLVRQLLTRPPSLFKIRRWAHRFWGREGHVYVSPLSENLYLFQLPGSDSCTWDFENGPWNCDNNPFFVQKWTPVDGLSRVASVLGTPLWMDQATRIGTHIGTVRLCVEMAATSSFPPEF</sequence>
<keyword evidence="3" id="KW-1185">Reference proteome</keyword>
<dbReference type="Proteomes" id="UP001497516">
    <property type="component" value="Chromosome 6"/>
</dbReference>
<dbReference type="PANTHER" id="PTHR31286">
    <property type="entry name" value="GLYCINE-RICH CELL WALL STRUCTURAL PROTEIN 1.8-LIKE"/>
    <property type="match status" value="1"/>
</dbReference>
<accession>A0AAV2F750</accession>
<dbReference type="AlphaFoldDB" id="A0AAV2F750"/>
<dbReference type="InterPro" id="IPR025558">
    <property type="entry name" value="DUF4283"/>
</dbReference>
<evidence type="ECO:0000259" key="1">
    <source>
        <dbReference type="Pfam" id="PF14111"/>
    </source>
</evidence>
<evidence type="ECO:0000313" key="3">
    <source>
        <dbReference type="Proteomes" id="UP001497516"/>
    </source>
</evidence>
<feature type="domain" description="DUF4283" evidence="1">
    <location>
        <begin position="45"/>
        <end position="122"/>
    </location>
</feature>
<name>A0AAV2F750_9ROSI</name>
<reference evidence="2 3" key="1">
    <citation type="submission" date="2024-04" db="EMBL/GenBank/DDBJ databases">
        <authorList>
            <person name="Fracassetti M."/>
        </authorList>
    </citation>
    <scope>NUCLEOTIDE SEQUENCE [LARGE SCALE GENOMIC DNA]</scope>
</reference>